<evidence type="ECO:0000313" key="3">
    <source>
        <dbReference type="Proteomes" id="UP000324897"/>
    </source>
</evidence>
<dbReference type="EMBL" id="RWGY01000013">
    <property type="protein sequence ID" value="TVU25222.1"/>
    <property type="molecule type" value="Genomic_DNA"/>
</dbReference>
<feature type="non-terminal residue" evidence="2">
    <location>
        <position position="1"/>
    </location>
</feature>
<dbReference type="AlphaFoldDB" id="A0A5J9UN79"/>
<accession>A0A5J9UN79</accession>
<comment type="caution">
    <text evidence="2">The sequence shown here is derived from an EMBL/GenBank/DDBJ whole genome shotgun (WGS) entry which is preliminary data.</text>
</comment>
<gene>
    <name evidence="2" type="ORF">EJB05_27711</name>
</gene>
<sequence>MDWRRAGSPTYGRRRSPAGIYSAPASPAHPLGPPPSSTASPVHPLAARSKARAAAAMAHAMSRPGANNYDDEDDDAGAATTTAANGRYDGGRSPLRGAYGYGGRSPLHAAAAAAAASAAGNGNGTKDKYFGFALPKKSTYLPFLRFLSPAVP</sequence>
<protein>
    <submittedName>
        <fullName evidence="2">Uncharacterized protein</fullName>
    </submittedName>
</protein>
<feature type="compositionally biased region" description="Low complexity" evidence="1">
    <location>
        <begin position="46"/>
        <end position="68"/>
    </location>
</feature>
<feature type="region of interest" description="Disordered" evidence="1">
    <location>
        <begin position="1"/>
        <end position="93"/>
    </location>
</feature>
<name>A0A5J9UN79_9POAL</name>
<evidence type="ECO:0000256" key="1">
    <source>
        <dbReference type="SAM" id="MobiDB-lite"/>
    </source>
</evidence>
<dbReference type="Proteomes" id="UP000324897">
    <property type="component" value="Chromosome 2"/>
</dbReference>
<proteinExistence type="predicted"/>
<dbReference type="Gramene" id="TVU25222">
    <property type="protein sequence ID" value="TVU25222"/>
    <property type="gene ID" value="EJB05_27711"/>
</dbReference>
<feature type="compositionally biased region" description="Low complexity" evidence="1">
    <location>
        <begin position="77"/>
        <end position="86"/>
    </location>
</feature>
<evidence type="ECO:0000313" key="2">
    <source>
        <dbReference type="EMBL" id="TVU25222.1"/>
    </source>
</evidence>
<keyword evidence="3" id="KW-1185">Reference proteome</keyword>
<organism evidence="2 3">
    <name type="scientific">Eragrostis curvula</name>
    <name type="common">weeping love grass</name>
    <dbReference type="NCBI Taxonomy" id="38414"/>
    <lineage>
        <taxon>Eukaryota</taxon>
        <taxon>Viridiplantae</taxon>
        <taxon>Streptophyta</taxon>
        <taxon>Embryophyta</taxon>
        <taxon>Tracheophyta</taxon>
        <taxon>Spermatophyta</taxon>
        <taxon>Magnoliopsida</taxon>
        <taxon>Liliopsida</taxon>
        <taxon>Poales</taxon>
        <taxon>Poaceae</taxon>
        <taxon>PACMAD clade</taxon>
        <taxon>Chloridoideae</taxon>
        <taxon>Eragrostideae</taxon>
        <taxon>Eragrostidinae</taxon>
        <taxon>Eragrostis</taxon>
    </lineage>
</organism>
<reference evidence="2 3" key="1">
    <citation type="journal article" date="2019" name="Sci. Rep.">
        <title>A high-quality genome of Eragrostis curvula grass provides insights into Poaceae evolution and supports new strategies to enhance forage quality.</title>
        <authorList>
            <person name="Carballo J."/>
            <person name="Santos B.A.C.M."/>
            <person name="Zappacosta D."/>
            <person name="Garbus I."/>
            <person name="Selva J.P."/>
            <person name="Gallo C.A."/>
            <person name="Diaz A."/>
            <person name="Albertini E."/>
            <person name="Caccamo M."/>
            <person name="Echenique V."/>
        </authorList>
    </citation>
    <scope>NUCLEOTIDE SEQUENCE [LARGE SCALE GENOMIC DNA]</scope>
    <source>
        <strain evidence="3">cv. Victoria</strain>
        <tissue evidence="2">Leaf</tissue>
    </source>
</reference>